<dbReference type="STRING" id="1817814.A2V81_03935"/>
<feature type="domain" description="TraC-like" evidence="1">
    <location>
        <begin position="25"/>
        <end position="208"/>
    </location>
</feature>
<dbReference type="InterPro" id="IPR058596">
    <property type="entry name" value="TraC-like_dom"/>
</dbReference>
<evidence type="ECO:0000313" key="2">
    <source>
        <dbReference type="EMBL" id="OGC82630.1"/>
    </source>
</evidence>
<dbReference type="EMBL" id="MEWR01000002">
    <property type="protein sequence ID" value="OGC82630.1"/>
    <property type="molecule type" value="Genomic_DNA"/>
</dbReference>
<evidence type="ECO:0000259" key="1">
    <source>
        <dbReference type="Pfam" id="PF26593"/>
    </source>
</evidence>
<dbReference type="Proteomes" id="UP000177614">
    <property type="component" value="Unassembled WGS sequence"/>
</dbReference>
<organism evidence="2 3">
    <name type="scientific">Candidatus Abawacabacteria bacterium RBG_16_42_10</name>
    <dbReference type="NCBI Taxonomy" id="1817814"/>
    <lineage>
        <taxon>Bacteria</taxon>
        <taxon>Candidatus Abawacaibacteriota</taxon>
    </lineage>
</organism>
<sequence>MPVKQRKGNVEASTQTHLKIAEVKDNTLVLKDGSVRAILEVSSVNFELLSEQEQNSIIFSYQDFLNSLDFPIQICIRSKRLDIEGYLTRMTEIANNQADPRIKQQTFDYIDFVASFVEYSDIMEKDFYIVIPHEPTRAKVNFFQRFMAQLNPGDNALDYRIRQQEFSVLRKTLNQRVSAVTNALTSAGLYVKRVNTHELIQLFYELYNPITSQGQKVENLLKLNITDAPKLPGQKNA</sequence>
<dbReference type="AlphaFoldDB" id="A0A1F4XLX8"/>
<gene>
    <name evidence="2" type="ORF">A2V81_03935</name>
</gene>
<name>A0A1F4XLX8_9BACT</name>
<protein>
    <recommendedName>
        <fullName evidence="1">TraC-like domain-containing protein</fullName>
    </recommendedName>
</protein>
<reference evidence="2 3" key="1">
    <citation type="journal article" date="2016" name="Nat. Commun.">
        <title>Thousands of microbial genomes shed light on interconnected biogeochemical processes in an aquifer system.</title>
        <authorList>
            <person name="Anantharaman K."/>
            <person name="Brown C.T."/>
            <person name="Hug L.A."/>
            <person name="Sharon I."/>
            <person name="Castelle C.J."/>
            <person name="Probst A.J."/>
            <person name="Thomas B.C."/>
            <person name="Singh A."/>
            <person name="Wilkins M.J."/>
            <person name="Karaoz U."/>
            <person name="Brodie E.L."/>
            <person name="Williams K.H."/>
            <person name="Hubbard S.S."/>
            <person name="Banfield J.F."/>
        </authorList>
    </citation>
    <scope>NUCLEOTIDE SEQUENCE [LARGE SCALE GENOMIC DNA]</scope>
</reference>
<comment type="caution">
    <text evidence="2">The sequence shown here is derived from an EMBL/GenBank/DDBJ whole genome shotgun (WGS) entry which is preliminary data.</text>
</comment>
<dbReference type="Pfam" id="PF26593">
    <property type="entry name" value="TraC-like"/>
    <property type="match status" value="1"/>
</dbReference>
<accession>A0A1F4XLX8</accession>
<proteinExistence type="predicted"/>
<evidence type="ECO:0000313" key="3">
    <source>
        <dbReference type="Proteomes" id="UP000177614"/>
    </source>
</evidence>